<dbReference type="VEuPathDB" id="FungiDB:BD410DRAFT_845991"/>
<dbReference type="GO" id="GO:0005524">
    <property type="term" value="F:ATP binding"/>
    <property type="evidence" value="ECO:0007669"/>
    <property type="project" value="InterPro"/>
</dbReference>
<name>A0A4Y7PI09_9AGAM</name>
<dbReference type="EMBL" id="ML170334">
    <property type="protein sequence ID" value="TDL14472.1"/>
    <property type="molecule type" value="Genomic_DNA"/>
</dbReference>
<dbReference type="AlphaFoldDB" id="A0A4Y7PI09"/>
<protein>
    <submittedName>
        <fullName evidence="2">Kinase-like protein</fullName>
    </submittedName>
</protein>
<dbReference type="GO" id="GO:0004674">
    <property type="term" value="F:protein serine/threonine kinase activity"/>
    <property type="evidence" value="ECO:0007669"/>
    <property type="project" value="TreeGrafter"/>
</dbReference>
<dbReference type="InterPro" id="IPR011009">
    <property type="entry name" value="Kinase-like_dom_sf"/>
</dbReference>
<dbReference type="SMART" id="SM00220">
    <property type="entry name" value="S_TKc"/>
    <property type="match status" value="1"/>
</dbReference>
<accession>A0A4Y7PI09</accession>
<dbReference type="GO" id="GO:0044773">
    <property type="term" value="P:mitotic DNA damage checkpoint signaling"/>
    <property type="evidence" value="ECO:0007669"/>
    <property type="project" value="TreeGrafter"/>
</dbReference>
<dbReference type="GO" id="GO:0005634">
    <property type="term" value="C:nucleus"/>
    <property type="evidence" value="ECO:0007669"/>
    <property type="project" value="TreeGrafter"/>
</dbReference>
<dbReference type="PROSITE" id="PS50011">
    <property type="entry name" value="PROTEIN_KINASE_DOM"/>
    <property type="match status" value="1"/>
</dbReference>
<dbReference type="InterPro" id="IPR000719">
    <property type="entry name" value="Prot_kinase_dom"/>
</dbReference>
<dbReference type="Pfam" id="PF00069">
    <property type="entry name" value="Pkinase"/>
    <property type="match status" value="1"/>
</dbReference>
<gene>
    <name evidence="2" type="ORF">BD410DRAFT_845991</name>
</gene>
<dbReference type="SUPFAM" id="SSF56112">
    <property type="entry name" value="Protein kinase-like (PK-like)"/>
    <property type="match status" value="1"/>
</dbReference>
<feature type="domain" description="Protein kinase" evidence="1">
    <location>
        <begin position="21"/>
        <end position="381"/>
    </location>
</feature>
<dbReference type="PANTHER" id="PTHR44167:SF24">
    <property type="entry name" value="SERINE_THREONINE-PROTEIN KINASE CHK2"/>
    <property type="match status" value="1"/>
</dbReference>
<keyword evidence="2" id="KW-0808">Transferase</keyword>
<dbReference type="PANTHER" id="PTHR44167">
    <property type="entry name" value="OVARIAN-SPECIFIC SERINE/THREONINE-PROTEIN KINASE LOK-RELATED"/>
    <property type="match status" value="1"/>
</dbReference>
<keyword evidence="2" id="KW-0418">Kinase</keyword>
<evidence type="ECO:0000313" key="3">
    <source>
        <dbReference type="Proteomes" id="UP000294933"/>
    </source>
</evidence>
<proteinExistence type="predicted"/>
<evidence type="ECO:0000259" key="1">
    <source>
        <dbReference type="PROSITE" id="PS50011"/>
    </source>
</evidence>
<organism evidence="2 3">
    <name type="scientific">Rickenella mellea</name>
    <dbReference type="NCBI Taxonomy" id="50990"/>
    <lineage>
        <taxon>Eukaryota</taxon>
        <taxon>Fungi</taxon>
        <taxon>Dikarya</taxon>
        <taxon>Basidiomycota</taxon>
        <taxon>Agaricomycotina</taxon>
        <taxon>Agaricomycetes</taxon>
        <taxon>Hymenochaetales</taxon>
        <taxon>Rickenellaceae</taxon>
        <taxon>Rickenella</taxon>
    </lineage>
</organism>
<sequence length="381" mass="44029">MSTVTDEFPAYARTNNPADIARYEKEWAEGRFSLIKCEVWWRDHADVLESHGYQLRPRFRPNWKASWLGTDRIPAFCEDVIVLKKEKVIDATRTKDGKAVTIKRVQSGSDEIDISSLVSTPERLHDPRNHCVPLLDHFQDPNEPDIYYLVMPRLRAFDDPPFATLEEGLDFIRQMLEGLVYLHEQGIAHRDLAWGNILIDGTPLFPHGYHPSRQHLLPSGLEKARPLTRSDVGGVRYYMIDFGLSTAFEDPSVPRQVTGAMAQTEYVPELNDYLPYDPFPVDIFTLGHVFDARLFSKYWNFHPIFPLIEAMGSLEHRDRPTASQALKQFDELEGQISGRRRRWLLAPRKEERKAKIYRNISAFAREVSYLARTVFGRAKSL</sequence>
<dbReference type="CDD" id="cd00180">
    <property type="entry name" value="PKc"/>
    <property type="match status" value="1"/>
</dbReference>
<dbReference type="Proteomes" id="UP000294933">
    <property type="component" value="Unassembled WGS sequence"/>
</dbReference>
<dbReference type="OrthoDB" id="5987198at2759"/>
<reference evidence="2 3" key="1">
    <citation type="submission" date="2018-06" db="EMBL/GenBank/DDBJ databases">
        <title>A transcriptomic atlas of mushroom development highlights an independent origin of complex multicellularity.</title>
        <authorList>
            <consortium name="DOE Joint Genome Institute"/>
            <person name="Krizsan K."/>
            <person name="Almasi E."/>
            <person name="Merenyi Z."/>
            <person name="Sahu N."/>
            <person name="Viragh M."/>
            <person name="Koszo T."/>
            <person name="Mondo S."/>
            <person name="Kiss B."/>
            <person name="Balint B."/>
            <person name="Kues U."/>
            <person name="Barry K."/>
            <person name="Hegedus J.C."/>
            <person name="Henrissat B."/>
            <person name="Johnson J."/>
            <person name="Lipzen A."/>
            <person name="Ohm R."/>
            <person name="Nagy I."/>
            <person name="Pangilinan J."/>
            <person name="Yan J."/>
            <person name="Xiong Y."/>
            <person name="Grigoriev I.V."/>
            <person name="Hibbett D.S."/>
            <person name="Nagy L.G."/>
        </authorList>
    </citation>
    <scope>NUCLEOTIDE SEQUENCE [LARGE SCALE GENOMIC DNA]</scope>
    <source>
        <strain evidence="2 3">SZMC22713</strain>
    </source>
</reference>
<keyword evidence="3" id="KW-1185">Reference proteome</keyword>
<dbReference type="Gene3D" id="1.10.510.10">
    <property type="entry name" value="Transferase(Phosphotransferase) domain 1"/>
    <property type="match status" value="1"/>
</dbReference>
<evidence type="ECO:0000313" key="2">
    <source>
        <dbReference type="EMBL" id="TDL14472.1"/>
    </source>
</evidence>
<dbReference type="STRING" id="50990.A0A4Y7PI09"/>